<keyword evidence="8 12" id="KW-0808">Transferase</keyword>
<feature type="domain" description="Aminotransferase class I/classII large" evidence="13">
    <location>
        <begin position="47"/>
        <end position="344"/>
    </location>
</feature>
<evidence type="ECO:0000256" key="6">
    <source>
        <dbReference type="ARBA" id="ARBA00022576"/>
    </source>
</evidence>
<evidence type="ECO:0000313" key="15">
    <source>
        <dbReference type="Proteomes" id="UP000676386"/>
    </source>
</evidence>
<name>A0ABS5IUU9_9BACT</name>
<keyword evidence="15" id="KW-1185">Reference proteome</keyword>
<feature type="modified residue" description="N6-(pyridoxal phosphate)lysine" evidence="12">
    <location>
        <position position="209"/>
    </location>
</feature>
<evidence type="ECO:0000256" key="9">
    <source>
        <dbReference type="ARBA" id="ARBA00022898"/>
    </source>
</evidence>
<evidence type="ECO:0000256" key="10">
    <source>
        <dbReference type="ARBA" id="ARBA00023102"/>
    </source>
</evidence>
<evidence type="ECO:0000256" key="2">
    <source>
        <dbReference type="ARBA" id="ARBA00005011"/>
    </source>
</evidence>
<evidence type="ECO:0000256" key="12">
    <source>
        <dbReference type="HAMAP-Rule" id="MF_01023"/>
    </source>
</evidence>
<dbReference type="EC" id="2.6.1.9" evidence="12"/>
<dbReference type="InterPro" id="IPR001917">
    <property type="entry name" value="Aminotrans_II_pyridoxalP_BS"/>
</dbReference>
<dbReference type="EMBL" id="JAGTXB010000002">
    <property type="protein sequence ID" value="MBS0026739.1"/>
    <property type="molecule type" value="Genomic_DNA"/>
</dbReference>
<comment type="similarity">
    <text evidence="4 12">Belongs to the class-II pyridoxal-phosphate-dependent aminotransferase family. Histidinol-phosphate aminotransferase subfamily.</text>
</comment>
<keyword evidence="7 12" id="KW-0028">Amino-acid biosynthesis</keyword>
<comment type="cofactor">
    <cofactor evidence="1 12">
        <name>pyridoxal 5'-phosphate</name>
        <dbReference type="ChEBI" id="CHEBI:597326"/>
    </cofactor>
</comment>
<sequence>MFNLDTLVRENIKKLVPYSTARDEFKGEASIFLDANENNFGSPLPVNYNRYPDPMQWQLKYKIADIKGVPPQNIFIGHGSDEAIDVLYRSFVNPGVDNVILCPPTYGMYEVSAHINDAVIRKVTLTEDFQLDIPALQQAIDANTKLIFICSPNNPTGNSINRSDIELLLNNFDGIVVIDEAYINFSRQKTFIQELTDYPNLVVMQTLSKAWGLAGLRIGMAFASEDIVNTLNKVKPPYNISQATNELALQALENVHQVNEWIREIVIERDLLSAALIQLPEVLHIYPSDASFILVKTTDAKGIYNYLVEQGIVVRDRSKVELCMGCLRITIGTPAENLRLLEVLKSFNLKTATTASA</sequence>
<keyword evidence="6 12" id="KW-0032">Aminotransferase</keyword>
<dbReference type="InterPro" id="IPR005861">
    <property type="entry name" value="HisP_aminotrans"/>
</dbReference>
<comment type="pathway">
    <text evidence="3">Lipid metabolism.</text>
</comment>
<dbReference type="Proteomes" id="UP000676386">
    <property type="component" value="Unassembled WGS sequence"/>
</dbReference>
<dbReference type="RefSeq" id="WP_211971847.1">
    <property type="nucleotide sequence ID" value="NZ_CBFHAM010000028.1"/>
</dbReference>
<dbReference type="NCBIfam" id="TIGR01141">
    <property type="entry name" value="hisC"/>
    <property type="match status" value="1"/>
</dbReference>
<dbReference type="PROSITE" id="PS00599">
    <property type="entry name" value="AA_TRANSFER_CLASS_2"/>
    <property type="match status" value="1"/>
</dbReference>
<dbReference type="CDD" id="cd00609">
    <property type="entry name" value="AAT_like"/>
    <property type="match status" value="1"/>
</dbReference>
<evidence type="ECO:0000313" key="14">
    <source>
        <dbReference type="EMBL" id="MBS0026739.1"/>
    </source>
</evidence>
<dbReference type="InterPro" id="IPR015424">
    <property type="entry name" value="PyrdxlP-dep_Trfase"/>
</dbReference>
<dbReference type="InterPro" id="IPR015421">
    <property type="entry name" value="PyrdxlP-dep_Trfase_major"/>
</dbReference>
<evidence type="ECO:0000256" key="1">
    <source>
        <dbReference type="ARBA" id="ARBA00001933"/>
    </source>
</evidence>
<comment type="caution">
    <text evidence="14">The sequence shown here is derived from an EMBL/GenBank/DDBJ whole genome shotgun (WGS) entry which is preliminary data.</text>
</comment>
<dbReference type="PANTHER" id="PTHR42885:SF2">
    <property type="entry name" value="HISTIDINOL-PHOSPHATE AMINOTRANSFERASE"/>
    <property type="match status" value="1"/>
</dbReference>
<comment type="catalytic activity">
    <reaction evidence="11 12">
        <text>L-histidinol phosphate + 2-oxoglutarate = 3-(imidazol-4-yl)-2-oxopropyl phosphate + L-glutamate</text>
        <dbReference type="Rhea" id="RHEA:23744"/>
        <dbReference type="ChEBI" id="CHEBI:16810"/>
        <dbReference type="ChEBI" id="CHEBI:29985"/>
        <dbReference type="ChEBI" id="CHEBI:57766"/>
        <dbReference type="ChEBI" id="CHEBI:57980"/>
        <dbReference type="EC" id="2.6.1.9"/>
    </reaction>
</comment>
<proteinExistence type="inferred from homology"/>
<keyword evidence="9 12" id="KW-0663">Pyridoxal phosphate</keyword>
<reference evidence="14 15" key="1">
    <citation type="submission" date="2021-04" db="EMBL/GenBank/DDBJ databases">
        <title>Chitinophaga sp. nov., isolated from the rhizosphere soil.</title>
        <authorList>
            <person name="He S."/>
        </authorList>
    </citation>
    <scope>NUCLEOTIDE SEQUENCE [LARGE SCALE GENOMIC DNA]</scope>
    <source>
        <strain evidence="14 15">2R12</strain>
    </source>
</reference>
<dbReference type="SUPFAM" id="SSF53383">
    <property type="entry name" value="PLP-dependent transferases"/>
    <property type="match status" value="1"/>
</dbReference>
<dbReference type="Gene3D" id="3.40.640.10">
    <property type="entry name" value="Type I PLP-dependent aspartate aminotransferase-like (Major domain)"/>
    <property type="match status" value="1"/>
</dbReference>
<protein>
    <recommendedName>
        <fullName evidence="12">Histidinol-phosphate aminotransferase</fullName>
        <ecNumber evidence="12">2.6.1.9</ecNumber>
    </recommendedName>
    <alternativeName>
        <fullName evidence="12">Imidazole acetol-phosphate transaminase</fullName>
    </alternativeName>
</protein>
<dbReference type="HAMAP" id="MF_01023">
    <property type="entry name" value="HisC_aminotrans_2"/>
    <property type="match status" value="1"/>
</dbReference>
<evidence type="ECO:0000259" key="13">
    <source>
        <dbReference type="Pfam" id="PF00155"/>
    </source>
</evidence>
<evidence type="ECO:0000256" key="3">
    <source>
        <dbReference type="ARBA" id="ARBA00005189"/>
    </source>
</evidence>
<evidence type="ECO:0000256" key="7">
    <source>
        <dbReference type="ARBA" id="ARBA00022605"/>
    </source>
</evidence>
<comment type="subunit">
    <text evidence="5 12">Homodimer.</text>
</comment>
<dbReference type="InterPro" id="IPR004839">
    <property type="entry name" value="Aminotransferase_I/II_large"/>
</dbReference>
<organism evidence="14 15">
    <name type="scientific">Chitinophaga hostae</name>
    <dbReference type="NCBI Taxonomy" id="2831022"/>
    <lineage>
        <taxon>Bacteria</taxon>
        <taxon>Pseudomonadati</taxon>
        <taxon>Bacteroidota</taxon>
        <taxon>Chitinophagia</taxon>
        <taxon>Chitinophagales</taxon>
        <taxon>Chitinophagaceae</taxon>
        <taxon>Chitinophaga</taxon>
    </lineage>
</organism>
<comment type="pathway">
    <text evidence="2 12">Amino-acid biosynthesis; L-histidine biosynthesis; L-histidine from 5-phospho-alpha-D-ribose 1-diphosphate: step 7/9.</text>
</comment>
<evidence type="ECO:0000256" key="8">
    <source>
        <dbReference type="ARBA" id="ARBA00022679"/>
    </source>
</evidence>
<dbReference type="Gene3D" id="3.90.1150.10">
    <property type="entry name" value="Aspartate Aminotransferase, domain 1"/>
    <property type="match status" value="1"/>
</dbReference>
<accession>A0ABS5IUU9</accession>
<dbReference type="PANTHER" id="PTHR42885">
    <property type="entry name" value="HISTIDINOL-PHOSPHATE AMINOTRANSFERASE-RELATED"/>
    <property type="match status" value="1"/>
</dbReference>
<evidence type="ECO:0000256" key="11">
    <source>
        <dbReference type="ARBA" id="ARBA00047481"/>
    </source>
</evidence>
<dbReference type="Pfam" id="PF00155">
    <property type="entry name" value="Aminotran_1_2"/>
    <property type="match status" value="1"/>
</dbReference>
<evidence type="ECO:0000256" key="5">
    <source>
        <dbReference type="ARBA" id="ARBA00011738"/>
    </source>
</evidence>
<evidence type="ECO:0000256" key="4">
    <source>
        <dbReference type="ARBA" id="ARBA00007970"/>
    </source>
</evidence>
<dbReference type="InterPro" id="IPR015422">
    <property type="entry name" value="PyrdxlP-dep_Trfase_small"/>
</dbReference>
<keyword evidence="10 12" id="KW-0368">Histidine biosynthesis</keyword>
<dbReference type="GO" id="GO:0004400">
    <property type="term" value="F:histidinol-phosphate transaminase activity"/>
    <property type="evidence" value="ECO:0007669"/>
    <property type="project" value="UniProtKB-EC"/>
</dbReference>
<gene>
    <name evidence="12 14" type="primary">hisC</name>
    <name evidence="14" type="ORF">KE626_05425</name>
</gene>